<dbReference type="Proteomes" id="UP000014160">
    <property type="component" value="Unassembled WGS sequence"/>
</dbReference>
<evidence type="ECO:0000313" key="6">
    <source>
        <dbReference type="EMBL" id="EOW78438.1"/>
    </source>
</evidence>
<dbReference type="InterPro" id="IPR005754">
    <property type="entry name" value="Sortase"/>
</dbReference>
<keyword evidence="3" id="KW-0788">Thiol protease</keyword>
<dbReference type="Gene3D" id="2.40.260.10">
    <property type="entry name" value="Sortase"/>
    <property type="match status" value="1"/>
</dbReference>
<protein>
    <recommendedName>
        <fullName evidence="8">Sortase</fullName>
    </recommendedName>
</protein>
<reference evidence="6 7" key="1">
    <citation type="submission" date="2013-03" db="EMBL/GenBank/DDBJ databases">
        <title>The Genome Sequence of Enterococcus gilvus ATCC BAA-350 (PacBio/Illumina hybrid assembly).</title>
        <authorList>
            <consortium name="The Broad Institute Genomics Platform"/>
            <consortium name="The Broad Institute Genome Sequencing Center for Infectious Disease"/>
            <person name="Earl A."/>
            <person name="Russ C."/>
            <person name="Gilmore M."/>
            <person name="Surin D."/>
            <person name="Walker B."/>
            <person name="Young S."/>
            <person name="Zeng Q."/>
            <person name="Gargeya S."/>
            <person name="Fitzgerald M."/>
            <person name="Haas B."/>
            <person name="Abouelleil A."/>
            <person name="Allen A.W."/>
            <person name="Alvarado L."/>
            <person name="Arachchi H.M."/>
            <person name="Berlin A.M."/>
            <person name="Chapman S.B."/>
            <person name="Gainer-Dewar J."/>
            <person name="Goldberg J."/>
            <person name="Griggs A."/>
            <person name="Gujja S."/>
            <person name="Hansen M."/>
            <person name="Howarth C."/>
            <person name="Imamovic A."/>
            <person name="Ireland A."/>
            <person name="Larimer J."/>
            <person name="McCowan C."/>
            <person name="Murphy C."/>
            <person name="Pearson M."/>
            <person name="Poon T.W."/>
            <person name="Priest M."/>
            <person name="Roberts A."/>
            <person name="Saif S."/>
            <person name="Shea T."/>
            <person name="Sisk P."/>
            <person name="Sykes S."/>
            <person name="Wortman J."/>
            <person name="Nusbaum C."/>
            <person name="Birren B."/>
        </authorList>
    </citation>
    <scope>NUCLEOTIDE SEQUENCE [LARGE SCALE GENOMIC DNA]</scope>
    <source>
        <strain evidence="6 7">ATCC BAA-350</strain>
    </source>
</reference>
<feature type="transmembrane region" description="Helical" evidence="5">
    <location>
        <begin position="6"/>
        <end position="30"/>
    </location>
</feature>
<feature type="region of interest" description="Disordered" evidence="4">
    <location>
        <begin position="44"/>
        <end position="65"/>
    </location>
</feature>
<dbReference type="EMBL" id="ASWH01000003">
    <property type="protein sequence ID" value="EOW78438.1"/>
    <property type="molecule type" value="Genomic_DNA"/>
</dbReference>
<feature type="region of interest" description="Disordered" evidence="4">
    <location>
        <begin position="241"/>
        <end position="267"/>
    </location>
</feature>
<evidence type="ECO:0000256" key="5">
    <source>
        <dbReference type="SAM" id="Phobius"/>
    </source>
</evidence>
<keyword evidence="7" id="KW-1185">Reference proteome</keyword>
<accession>A0ABP2WQ91</accession>
<keyword evidence="1" id="KW-0645">Protease</keyword>
<feature type="compositionally biased region" description="Basic and acidic residues" evidence="4">
    <location>
        <begin position="251"/>
        <end position="267"/>
    </location>
</feature>
<evidence type="ECO:0000256" key="1">
    <source>
        <dbReference type="ARBA" id="ARBA00022670"/>
    </source>
</evidence>
<evidence type="ECO:0000256" key="4">
    <source>
        <dbReference type="SAM" id="MobiDB-lite"/>
    </source>
</evidence>
<organism evidence="6 7">
    <name type="scientific">Enterococcus gilvus ATCC BAA-350</name>
    <dbReference type="NCBI Taxonomy" id="1158614"/>
    <lineage>
        <taxon>Bacteria</taxon>
        <taxon>Bacillati</taxon>
        <taxon>Bacillota</taxon>
        <taxon>Bacilli</taxon>
        <taxon>Lactobacillales</taxon>
        <taxon>Enterococcaceae</taxon>
        <taxon>Enterococcus</taxon>
    </lineage>
</organism>
<evidence type="ECO:0000313" key="7">
    <source>
        <dbReference type="Proteomes" id="UP000014160"/>
    </source>
</evidence>
<feature type="transmembrane region" description="Helical" evidence="5">
    <location>
        <begin position="283"/>
        <end position="310"/>
    </location>
</feature>
<dbReference type="InterPro" id="IPR023365">
    <property type="entry name" value="Sortase_dom-sf"/>
</dbReference>
<dbReference type="PROSITE" id="PS51257">
    <property type="entry name" value="PROKAR_LIPOPROTEIN"/>
    <property type="match status" value="1"/>
</dbReference>
<sequence>MRKALRALPILWLVSGIVFACGSYYGYYLLQNADRNAEQMTHRIEPKKTSQERIKQQTEHANYDESQIKPVTPEAFAQAQLSLKKITKQWGIGAIYIPSADIRTKILAGMDNQNLMVGVGTYSPTQQLGKDNYVVLAHNIVQGGGALGKLPKTALNQVFYATDFTNVYEYVARKNAVVDQSAGELLEGPENGDEALMTLIRCEGGINTPNRAVVQGTFVKRYPAEDARTEVKLGLGLIEERGSGTAQSSSEPKKRTEASQETVDHLTAKTSDKKPIYSVLQKFCINLFVTLSSSPILIGGGYLVVLGAFLKAYLTLD</sequence>
<comment type="caution">
    <text evidence="6">The sequence shown here is derived from an EMBL/GenBank/DDBJ whole genome shotgun (WGS) entry which is preliminary data.</text>
</comment>
<keyword evidence="5" id="KW-0472">Membrane</keyword>
<proteinExistence type="predicted"/>
<name>A0ABP2WQ91_9ENTE</name>
<dbReference type="CDD" id="cd06165">
    <property type="entry name" value="Sortase_A"/>
    <property type="match status" value="1"/>
</dbReference>
<keyword evidence="5" id="KW-1133">Transmembrane helix</keyword>
<dbReference type="InterPro" id="IPR042007">
    <property type="entry name" value="Sortase_A"/>
</dbReference>
<evidence type="ECO:0008006" key="8">
    <source>
        <dbReference type="Google" id="ProtNLM"/>
    </source>
</evidence>
<keyword evidence="5" id="KW-0812">Transmembrane</keyword>
<gene>
    <name evidence="6" type="ORF">I592_04031</name>
</gene>
<keyword evidence="2" id="KW-0378">Hydrolase</keyword>
<dbReference type="SUPFAM" id="SSF63817">
    <property type="entry name" value="Sortase"/>
    <property type="match status" value="1"/>
</dbReference>
<evidence type="ECO:0000256" key="3">
    <source>
        <dbReference type="ARBA" id="ARBA00022807"/>
    </source>
</evidence>
<dbReference type="Pfam" id="PF04203">
    <property type="entry name" value="Sortase"/>
    <property type="match status" value="1"/>
</dbReference>
<dbReference type="RefSeq" id="WP_016250205.1">
    <property type="nucleotide sequence ID" value="NZ_ASWH01000003.1"/>
</dbReference>
<evidence type="ECO:0000256" key="2">
    <source>
        <dbReference type="ARBA" id="ARBA00022801"/>
    </source>
</evidence>